<evidence type="ECO:0000313" key="3">
    <source>
        <dbReference type="Proteomes" id="UP000322997"/>
    </source>
</evidence>
<gene>
    <name evidence="2" type="ORF">FZC83_20770</name>
</gene>
<reference evidence="2 3" key="1">
    <citation type="submission" date="2019-08" db="EMBL/GenBank/DDBJ databases">
        <title>Bacillus genomes from the desert of Cuatro Cienegas, Coahuila.</title>
        <authorList>
            <person name="Olmedo-Alvarez G."/>
        </authorList>
    </citation>
    <scope>NUCLEOTIDE SEQUENCE [LARGE SCALE GENOMIC DNA]</scope>
    <source>
        <strain evidence="2 3">CH108_3D</strain>
    </source>
</reference>
<proteinExistence type="predicted"/>
<evidence type="ECO:0000256" key="1">
    <source>
        <dbReference type="SAM" id="MobiDB-lite"/>
    </source>
</evidence>
<dbReference type="EMBL" id="VTEQ01000009">
    <property type="protein sequence ID" value="TYS48760.1"/>
    <property type="molecule type" value="Genomic_DNA"/>
</dbReference>
<name>A0A5D4RD98_9BACI</name>
<protein>
    <submittedName>
        <fullName evidence="2">Uncharacterized protein</fullName>
    </submittedName>
</protein>
<comment type="caution">
    <text evidence="2">The sequence shown here is derived from an EMBL/GenBank/DDBJ whole genome shotgun (WGS) entry which is preliminary data.</text>
</comment>
<feature type="region of interest" description="Disordered" evidence="1">
    <location>
        <begin position="63"/>
        <end position="84"/>
    </location>
</feature>
<dbReference type="Proteomes" id="UP000322997">
    <property type="component" value="Unassembled WGS sequence"/>
</dbReference>
<evidence type="ECO:0000313" key="2">
    <source>
        <dbReference type="EMBL" id="TYS48760.1"/>
    </source>
</evidence>
<dbReference type="AlphaFoldDB" id="A0A5D4RD98"/>
<sequence length="84" mass="8476">MYKGGKNTWDAIKDKMKADVAVVIVVGTSISAVIGTNSYSVTAAAADAIAVKAIVEAAEAKGTTTADAGAMKETETTGVRIGKN</sequence>
<organism evidence="2 3">
    <name type="scientific">Rossellomorea marisflavi</name>
    <dbReference type="NCBI Taxonomy" id="189381"/>
    <lineage>
        <taxon>Bacteria</taxon>
        <taxon>Bacillati</taxon>
        <taxon>Bacillota</taxon>
        <taxon>Bacilli</taxon>
        <taxon>Bacillales</taxon>
        <taxon>Bacillaceae</taxon>
        <taxon>Rossellomorea</taxon>
    </lineage>
</organism>
<accession>A0A5D4RD98</accession>